<proteinExistence type="predicted"/>
<dbReference type="AlphaFoldDB" id="W2ZBT0"/>
<dbReference type="Proteomes" id="UP000018948">
    <property type="component" value="Unassembled WGS sequence"/>
</dbReference>
<feature type="region of interest" description="Disordered" evidence="1">
    <location>
        <begin position="1"/>
        <end position="56"/>
    </location>
</feature>
<gene>
    <name evidence="2" type="ORF">F442_08753</name>
</gene>
<name>W2ZBT0_PHYNI</name>
<evidence type="ECO:0000256" key="1">
    <source>
        <dbReference type="SAM" id="MobiDB-lite"/>
    </source>
</evidence>
<reference evidence="2 3" key="1">
    <citation type="submission" date="2013-11" db="EMBL/GenBank/DDBJ databases">
        <title>The Genome Sequence of Phytophthora parasitica P10297.</title>
        <authorList>
            <consortium name="The Broad Institute Genomics Platform"/>
            <person name="Russ C."/>
            <person name="Tyler B."/>
            <person name="Panabieres F."/>
            <person name="Shan W."/>
            <person name="Tripathy S."/>
            <person name="Grunwald N."/>
            <person name="Machado M."/>
            <person name="Johnson C.S."/>
            <person name="Walker B."/>
            <person name="Young S.K."/>
            <person name="Zeng Q."/>
            <person name="Gargeya S."/>
            <person name="Fitzgerald M."/>
            <person name="Haas B."/>
            <person name="Abouelleil A."/>
            <person name="Allen A.W."/>
            <person name="Alvarado L."/>
            <person name="Arachchi H.M."/>
            <person name="Berlin A.M."/>
            <person name="Chapman S.B."/>
            <person name="Gainer-Dewar J."/>
            <person name="Goldberg J."/>
            <person name="Griggs A."/>
            <person name="Gujja S."/>
            <person name="Hansen M."/>
            <person name="Howarth C."/>
            <person name="Imamovic A."/>
            <person name="Ireland A."/>
            <person name="Larimer J."/>
            <person name="McCowan C."/>
            <person name="Murphy C."/>
            <person name="Pearson M."/>
            <person name="Poon T.W."/>
            <person name="Priest M."/>
            <person name="Roberts A."/>
            <person name="Saif S."/>
            <person name="Shea T."/>
            <person name="Sisk P."/>
            <person name="Sykes S."/>
            <person name="Wortman J."/>
            <person name="Nusbaum C."/>
            <person name="Birren B."/>
        </authorList>
    </citation>
    <scope>NUCLEOTIDE SEQUENCE [LARGE SCALE GENOMIC DNA]</scope>
    <source>
        <strain evidence="2 3">P10297</strain>
    </source>
</reference>
<organism evidence="2 3">
    <name type="scientific">Phytophthora nicotianae P10297</name>
    <dbReference type="NCBI Taxonomy" id="1317064"/>
    <lineage>
        <taxon>Eukaryota</taxon>
        <taxon>Sar</taxon>
        <taxon>Stramenopiles</taxon>
        <taxon>Oomycota</taxon>
        <taxon>Peronosporomycetes</taxon>
        <taxon>Peronosporales</taxon>
        <taxon>Peronosporaceae</taxon>
        <taxon>Phytophthora</taxon>
    </lineage>
</organism>
<sequence>MYDTPDEPPMGKLAAYTAAKRQEPIPPTTNDGNLDRPYSPSRSEHQHTVDVTTEDTEQVRLIGDGIAEDTEQARSIVDDTEEGGFVKILVPLVQIKSNQLLNVFRRVQNKLD</sequence>
<protein>
    <submittedName>
        <fullName evidence="2">Uncharacterized protein</fullName>
    </submittedName>
</protein>
<comment type="caution">
    <text evidence="2">The sequence shown here is derived from an EMBL/GenBank/DDBJ whole genome shotgun (WGS) entry which is preliminary data.</text>
</comment>
<evidence type="ECO:0000313" key="2">
    <source>
        <dbReference type="EMBL" id="ETP44703.1"/>
    </source>
</evidence>
<dbReference type="EMBL" id="ANIY01001833">
    <property type="protein sequence ID" value="ETP44703.1"/>
    <property type="molecule type" value="Genomic_DNA"/>
</dbReference>
<accession>W2ZBT0</accession>
<evidence type="ECO:0000313" key="3">
    <source>
        <dbReference type="Proteomes" id="UP000018948"/>
    </source>
</evidence>